<keyword evidence="3" id="KW-1185">Reference proteome</keyword>
<evidence type="ECO:0008006" key="4">
    <source>
        <dbReference type="Google" id="ProtNLM"/>
    </source>
</evidence>
<evidence type="ECO:0000313" key="3">
    <source>
        <dbReference type="Proteomes" id="UP000199604"/>
    </source>
</evidence>
<sequence>MKRIVLLLSVVMLAFTSCSKNEDNSVQSVSVEPNNILLKKSVSTNGSSSFTLEYVYSGNKLLRININTDSYITHTYIGDLITRGAQYNNNVLSVETIYEYDSNNKMISAKSLSYDNLIASKTVYNYNLDGTIHYEVYRGNFSSQNTLSGTGKMWLNSDSEIFKKEEYQNGVLTYRKENTFDTGNSVFKNVTGFDKLFLSDSGKKRNLISSQTHDSNNVLVTGYSDVVTYNQNNYPTSAIRTLSTGSTSTIQYFYE</sequence>
<feature type="chain" id="PRO_5011554557" description="YD repeat-containing protein" evidence="1">
    <location>
        <begin position="21"/>
        <end position="255"/>
    </location>
</feature>
<dbReference type="PROSITE" id="PS51257">
    <property type="entry name" value="PROKAR_LIPOPROTEIN"/>
    <property type="match status" value="1"/>
</dbReference>
<dbReference type="AlphaFoldDB" id="A0A1I0VIY3"/>
<dbReference type="RefSeq" id="WP_091473413.1">
    <property type="nucleotide sequence ID" value="NZ_FOJT01000001.1"/>
</dbReference>
<dbReference type="OrthoDB" id="1444189at2"/>
<evidence type="ECO:0000256" key="1">
    <source>
        <dbReference type="SAM" id="SignalP"/>
    </source>
</evidence>
<accession>A0A1I0VIY3</accession>
<organism evidence="2 3">
    <name type="scientific">Flavobacterium swingsii</name>
    <dbReference type="NCBI Taxonomy" id="498292"/>
    <lineage>
        <taxon>Bacteria</taxon>
        <taxon>Pseudomonadati</taxon>
        <taxon>Bacteroidota</taxon>
        <taxon>Flavobacteriia</taxon>
        <taxon>Flavobacteriales</taxon>
        <taxon>Flavobacteriaceae</taxon>
        <taxon>Flavobacterium</taxon>
    </lineage>
</organism>
<proteinExistence type="predicted"/>
<name>A0A1I0VIY3_9FLAO</name>
<feature type="signal peptide" evidence="1">
    <location>
        <begin position="1"/>
        <end position="20"/>
    </location>
</feature>
<reference evidence="3" key="1">
    <citation type="submission" date="2016-10" db="EMBL/GenBank/DDBJ databases">
        <authorList>
            <person name="Varghese N."/>
            <person name="Submissions S."/>
        </authorList>
    </citation>
    <scope>NUCLEOTIDE SEQUENCE [LARGE SCALE GENOMIC DNA]</scope>
    <source>
        <strain evidence="3">DSM 21789</strain>
    </source>
</reference>
<dbReference type="Proteomes" id="UP000199604">
    <property type="component" value="Unassembled WGS sequence"/>
</dbReference>
<keyword evidence="1" id="KW-0732">Signal</keyword>
<gene>
    <name evidence="2" type="ORF">SAMN05660845_0407</name>
</gene>
<dbReference type="EMBL" id="FOJT01000001">
    <property type="protein sequence ID" value="SFA75993.1"/>
    <property type="molecule type" value="Genomic_DNA"/>
</dbReference>
<evidence type="ECO:0000313" key="2">
    <source>
        <dbReference type="EMBL" id="SFA75993.1"/>
    </source>
</evidence>
<protein>
    <recommendedName>
        <fullName evidence="4">YD repeat-containing protein</fullName>
    </recommendedName>
</protein>